<evidence type="ECO:0000313" key="5">
    <source>
        <dbReference type="EMBL" id="QCF41193.1"/>
    </source>
</evidence>
<evidence type="ECO:0000256" key="3">
    <source>
        <dbReference type="SAM" id="MobiDB-lite"/>
    </source>
</evidence>
<keyword evidence="1" id="KW-0645">Protease</keyword>
<organism evidence="5">
    <name type="scientific">Cochliobolus sativus</name>
    <name type="common">Common root rot and spot blotch fungus</name>
    <name type="synonym">Bipolaris sorokiniana</name>
    <dbReference type="NCBI Taxonomy" id="45130"/>
    <lineage>
        <taxon>Eukaryota</taxon>
        <taxon>Fungi</taxon>
        <taxon>Dikarya</taxon>
        <taxon>Ascomycota</taxon>
        <taxon>Pezizomycotina</taxon>
        <taxon>Dothideomycetes</taxon>
        <taxon>Pleosporomycetidae</taxon>
        <taxon>Pleosporales</taxon>
        <taxon>Pleosporineae</taxon>
        <taxon>Pleosporaceae</taxon>
        <taxon>Bipolaris</taxon>
    </lineage>
</organism>
<dbReference type="Pfam" id="PF07727">
    <property type="entry name" value="RVT_2"/>
    <property type="match status" value="1"/>
</dbReference>
<dbReference type="InterPro" id="IPR012337">
    <property type="entry name" value="RNaseH-like_sf"/>
</dbReference>
<dbReference type="InterPro" id="IPR054722">
    <property type="entry name" value="PolX-like_BBD"/>
</dbReference>
<keyword evidence="2" id="KW-0694">RNA-binding</keyword>
<dbReference type="EMBL" id="MK523385">
    <property type="protein sequence ID" value="QCF41193.1"/>
    <property type="molecule type" value="Genomic_DNA"/>
</dbReference>
<dbReference type="GO" id="GO:0003723">
    <property type="term" value="F:RNA binding"/>
    <property type="evidence" value="ECO:0007669"/>
    <property type="project" value="UniProtKB-KW"/>
</dbReference>
<evidence type="ECO:0000256" key="2">
    <source>
        <dbReference type="ARBA" id="ARBA00022884"/>
    </source>
</evidence>
<dbReference type="SUPFAM" id="SSF53098">
    <property type="entry name" value="Ribonuclease H-like"/>
    <property type="match status" value="1"/>
</dbReference>
<reference evidence="5" key="1">
    <citation type="journal article" date="2019" name="Appl. Microbiol. Biotechnol.">
        <title>Genome- and MS-based mining of antibacterial chlorinated chromones and xanthones from the phytopathogenic fungus Bipolaris sorokiniana strain 11134.</title>
        <authorList>
            <person name="Han J."/>
            <person name="Zhang J."/>
            <person name="Song Z."/>
            <person name="Liu M."/>
            <person name="Hu J."/>
            <person name="Hou C."/>
            <person name="Zhu G."/>
            <person name="Jiang L."/>
            <person name="Xia X."/>
            <person name="Quinn R.J."/>
            <person name="Feng Y."/>
            <person name="Zhang L."/>
            <person name="Hsiang T."/>
            <person name="Liu X."/>
        </authorList>
    </citation>
    <scope>NUCLEOTIDE SEQUENCE</scope>
    <source>
        <strain evidence="5">11134</strain>
    </source>
</reference>
<dbReference type="GO" id="GO:0005634">
    <property type="term" value="C:nucleus"/>
    <property type="evidence" value="ECO:0007669"/>
    <property type="project" value="UniProtKB-ARBA"/>
</dbReference>
<dbReference type="InterPro" id="IPR036397">
    <property type="entry name" value="RNaseH_sf"/>
</dbReference>
<proteinExistence type="predicted"/>
<dbReference type="Gene3D" id="3.30.420.10">
    <property type="entry name" value="Ribonuclease H-like superfamily/Ribonuclease H"/>
    <property type="match status" value="1"/>
</dbReference>
<protein>
    <submittedName>
        <fullName evidence="5">CcxB</fullName>
    </submittedName>
</protein>
<feature type="compositionally biased region" description="Polar residues" evidence="3">
    <location>
        <begin position="917"/>
        <end position="937"/>
    </location>
</feature>
<dbReference type="PANTHER" id="PTHR11439">
    <property type="entry name" value="GAG-POL-RELATED RETROTRANSPOSON"/>
    <property type="match status" value="1"/>
</dbReference>
<dbReference type="InterPro" id="IPR013103">
    <property type="entry name" value="RVT_2"/>
</dbReference>
<evidence type="ECO:0000256" key="1">
    <source>
        <dbReference type="ARBA" id="ARBA00022750"/>
    </source>
</evidence>
<dbReference type="Pfam" id="PF22936">
    <property type="entry name" value="Pol_BBD"/>
    <property type="match status" value="1"/>
</dbReference>
<dbReference type="InterPro" id="IPR001584">
    <property type="entry name" value="Integrase_cat-core"/>
</dbReference>
<feature type="domain" description="Integrase catalytic" evidence="4">
    <location>
        <begin position="634"/>
        <end position="799"/>
    </location>
</feature>
<dbReference type="SUPFAM" id="SSF56672">
    <property type="entry name" value="DNA/RNA polymerases"/>
    <property type="match status" value="1"/>
</dbReference>
<sequence length="1580" mass="179499">MLNSRSDWIDWYNSIEDLAKSNNVWQYCDPEGLEQLSFTTDQPSDSASKDTIQKFQSLQSIFDSKKKKYDKVSDRIDYTLIALQDSIQPNSKDQRQHVRTEFEKLRKGPGNTSLDKWLARWPVLVNSANRFKMENLSEAQICDAFIEACRDINPPFYNYMKSKDAQTESQSSIINQTAAAMSQISDALITALNTINPDHASTQTIDGASDLDDADDTPLQQAQAKINKVLRKFRELQPTMSDDSITIGYCIKQFRSMAPPSEKNSRGRAAYATLQGRKHTRDAETPEKEAERPKKKRDTARAGSSSSSQPTSLRDCVCGNQHLYSDCWYIAPAKAPASWTPVMQTQSKVISAISGSKRLKEKVEKQLSRNNITLPEFWPNQRNESQLRRSSPQEEFDTISVSTRQANTRASFATSRSAALSIMKYQDNDEYFRLDNCADTHVCNDRSRFAEYKPIRDETIRFGNSSTLIEGVGSINVKVKTATGYGVVQLKDVAYVPDFHWNLMSTHALEQQGLFFNTRTCWMEFANGTKAFEVTKCGAFRVVELDGDQAYRNPRRAAYASTKKTSRDARTSTASLDVWHARLGHIRKEAIQRVPHAVQGVQLSTTNFEREAELCQVCELSQAHRQILRTPTWKGSYPFEKVHLDLIDMDEAFNADSWIVHFYCDYAAYHISFNSSSKSQQELISVTKEFLAITNDNWGFTTRYIHSDREKGLGNEWKELVAARGITFTTTPPDTPEQNGLAERSGGVIINTARKLRIQSQLPHKLWPHIVAYATRLLNRIPVQRRDWKTPFEIVHSRKPDLSGLRIIGSRAYVLVKNLRDRPARAKLHDKALMGWLIGTEATNIYKVWIPASNRVITSRDVKIDEKVFYQPQQSLAAPRSDRVLVNILNEIDESDNDSSIEAGETAAPEPEAPTTVLHQDSPITSRQDVAMQVQQEATKKTATPAPKTQDVPAIRNRHIDATILKNLRSRSGRNVRLSQKGQDAVNNLERYTAKKARRQAYALLLERSKQGQQVAHAFASAQTIRTHRQDLSPPPEFWHQLKRHAQGREFRHAADAELESLRAKNTFELVDWPKDKQILPLKWVFTYKFDDAGYLNRHKARVCVRGDLQHNVSDDIYAATGAYRSLRILMALVAAFGLLCHQTDFKNAFTNAEMDEEVYTTCPPGYNQPGKVWKLRKALYGLRRSPKLWFNELASFLKDQGFNHCPDEPCILINDETGLILFIYVDDMLIIAQPESISLVKELKLRLNSRYGIKDLGEVTSFLNISIFRNTRDKKLWISQHGYIEKICTKFGIDGHGRMATTPLLSSYRPQKHEGQASMQQVTEMQEKVGSILYAAVVSRPDVAFSASQLSQFTMNPSPEHLRYANRVLSYLHATKYYAIEFSGSAQGAKVQTGDEEVCELSSDASFADDPETRKSTQGYLIKLFKGPIMWQSSKQRTVTTSTTEAELLSLSHTAKETIGLYRLFKQIQFDPKHQPRILCDNQQTIGLIQKDRPQLSSKLKHVDIHNLWLRQTYRKGVIHVKWVSTSEMPADGFTKPLSAEKHSQFVRHLGLVDITSQIDPDEDENLSYDEGQTSSEAE</sequence>
<keyword evidence="1" id="KW-0064">Aspartyl protease</keyword>
<accession>A0A4D6Q5E2</accession>
<evidence type="ECO:0000259" key="4">
    <source>
        <dbReference type="PROSITE" id="PS50994"/>
    </source>
</evidence>
<dbReference type="GO" id="GO:0004190">
    <property type="term" value="F:aspartic-type endopeptidase activity"/>
    <property type="evidence" value="ECO:0007669"/>
    <property type="project" value="UniProtKB-KW"/>
</dbReference>
<dbReference type="GO" id="GO:0015074">
    <property type="term" value="P:DNA integration"/>
    <property type="evidence" value="ECO:0007669"/>
    <property type="project" value="InterPro"/>
</dbReference>
<dbReference type="PANTHER" id="PTHR11439:SF438">
    <property type="entry name" value="REVERSE TRANSCRIPTASE TY1_COPIA-TYPE DOMAIN-CONTAINING PROTEIN"/>
    <property type="match status" value="1"/>
</dbReference>
<keyword evidence="1" id="KW-0378">Hydrolase</keyword>
<feature type="region of interest" description="Disordered" evidence="3">
    <location>
        <begin position="258"/>
        <end position="313"/>
    </location>
</feature>
<feature type="compositionally biased region" description="Basic and acidic residues" evidence="3">
    <location>
        <begin position="281"/>
        <end position="292"/>
    </location>
</feature>
<feature type="region of interest" description="Disordered" evidence="3">
    <location>
        <begin position="1559"/>
        <end position="1580"/>
    </location>
</feature>
<dbReference type="PROSITE" id="PS50994">
    <property type="entry name" value="INTEGRASE"/>
    <property type="match status" value="1"/>
</dbReference>
<dbReference type="CDD" id="cd09272">
    <property type="entry name" value="RNase_HI_RT_Ty1"/>
    <property type="match status" value="1"/>
</dbReference>
<feature type="compositionally biased region" description="Low complexity" evidence="3">
    <location>
        <begin position="905"/>
        <end position="916"/>
    </location>
</feature>
<dbReference type="InterPro" id="IPR057670">
    <property type="entry name" value="SH3_retrovirus"/>
</dbReference>
<dbReference type="Pfam" id="PF25597">
    <property type="entry name" value="SH3_retrovirus"/>
    <property type="match status" value="1"/>
</dbReference>
<dbReference type="InterPro" id="IPR043502">
    <property type="entry name" value="DNA/RNA_pol_sf"/>
</dbReference>
<name>A0A4D6Q5E2_COCSA</name>
<feature type="region of interest" description="Disordered" evidence="3">
    <location>
        <begin position="896"/>
        <end position="949"/>
    </location>
</feature>
<feature type="compositionally biased region" description="Polar residues" evidence="3">
    <location>
        <begin position="302"/>
        <end position="312"/>
    </location>
</feature>